<protein>
    <recommendedName>
        <fullName evidence="7">Fork-head domain-containing protein</fullName>
    </recommendedName>
</protein>
<dbReference type="EnsemblMetazoa" id="tetur21g02670.1">
    <property type="protein sequence ID" value="tetur21g02670.1"/>
    <property type="gene ID" value="tetur21g02670"/>
</dbReference>
<keyword evidence="9" id="KW-1185">Reference proteome</keyword>
<dbReference type="InterPro" id="IPR001766">
    <property type="entry name" value="Fork_head_dom"/>
</dbReference>
<name>T1KUA1_TETUR</name>
<dbReference type="PANTHER" id="PTHR13962:SF17">
    <property type="entry name" value="FORKHEAD BOX PROTEIN N4"/>
    <property type="match status" value="1"/>
</dbReference>
<evidence type="ECO:0000313" key="9">
    <source>
        <dbReference type="Proteomes" id="UP000015104"/>
    </source>
</evidence>
<evidence type="ECO:0000256" key="1">
    <source>
        <dbReference type="ARBA" id="ARBA00004123"/>
    </source>
</evidence>
<dbReference type="HOGENOM" id="CLU_583086_0_0_1"/>
<comment type="subcellular location">
    <subcellularLocation>
        <location evidence="1 6">Nucleus</location>
    </subcellularLocation>
</comment>
<reference evidence="8" key="2">
    <citation type="submission" date="2015-06" db="UniProtKB">
        <authorList>
            <consortium name="EnsemblMetazoa"/>
        </authorList>
    </citation>
    <scope>IDENTIFICATION</scope>
</reference>
<keyword evidence="4" id="KW-0804">Transcription</keyword>
<dbReference type="OrthoDB" id="691130at2759"/>
<dbReference type="Proteomes" id="UP000015104">
    <property type="component" value="Unassembled WGS sequence"/>
</dbReference>
<dbReference type="GO" id="GO:0000987">
    <property type="term" value="F:cis-regulatory region sequence-specific DNA binding"/>
    <property type="evidence" value="ECO:0007669"/>
    <property type="project" value="TreeGrafter"/>
</dbReference>
<sequence>MDYFSVLLNYNTKSNDYLIDPNHDPILTSSIITNYPQEFIPKLIDFDIPLDEINYSPLTDIEGPYESLLTQLNPVGLSPIPFTADVKQDKITRIDEKLPDENLQDEFDNFADDDYPNDQLIIDCLLEDSCDIIKDFDADVDVEVDGDGDNHGEELNSNGEVRCWNPEETQKRLDEIFQNGENVKSEFLEASLVNGNLESKDFDCKAEKENQTPNVYPETHFVPYSVSSQVMNIFPESEVDNKHEVNYQDDTYKLQSMTSDGSCDSLADVSPFQPTSNSTVAVCCCRKHEKYYRKLLNRKADRVAKDRILVVEYLYIPLDSRSGSYLKPKFSHNILCAFAILCGSDEEMMIEVSGIYSFLCKCFPYFETAELHWKNSLRHSLTTCNWFHKTELHRTAMKGYKWTINWNHKTCLAWEISKQCIKDVTSLYHCLSGPEVCEDLLKVGLLEMEQSKLIMLRQSYKRNELRKEY</sequence>
<dbReference type="GO" id="GO:0005634">
    <property type="term" value="C:nucleus"/>
    <property type="evidence" value="ECO:0007669"/>
    <property type="project" value="UniProtKB-SubCell"/>
</dbReference>
<dbReference type="PROSITE" id="PS50039">
    <property type="entry name" value="FORK_HEAD_3"/>
    <property type="match status" value="1"/>
</dbReference>
<dbReference type="PROSITE" id="PS00658">
    <property type="entry name" value="FORK_HEAD_2"/>
    <property type="match status" value="1"/>
</dbReference>
<evidence type="ECO:0000259" key="7">
    <source>
        <dbReference type="PROSITE" id="PS50039"/>
    </source>
</evidence>
<dbReference type="InterPro" id="IPR036390">
    <property type="entry name" value="WH_DNA-bd_sf"/>
</dbReference>
<dbReference type="OMA" id="CLAWEIS"/>
<reference evidence="9" key="1">
    <citation type="submission" date="2011-08" db="EMBL/GenBank/DDBJ databases">
        <authorList>
            <person name="Rombauts S."/>
        </authorList>
    </citation>
    <scope>NUCLEOTIDE SEQUENCE</scope>
    <source>
        <strain evidence="9">London</strain>
    </source>
</reference>
<evidence type="ECO:0000256" key="5">
    <source>
        <dbReference type="ARBA" id="ARBA00023242"/>
    </source>
</evidence>
<dbReference type="Gene3D" id="1.10.10.10">
    <property type="entry name" value="Winged helix-like DNA-binding domain superfamily/Winged helix DNA-binding domain"/>
    <property type="match status" value="1"/>
</dbReference>
<dbReference type="InterPro" id="IPR030456">
    <property type="entry name" value="TF_fork_head_CS_2"/>
</dbReference>
<keyword evidence="2" id="KW-0805">Transcription regulation</keyword>
<dbReference type="Pfam" id="PF00250">
    <property type="entry name" value="Forkhead"/>
    <property type="match status" value="1"/>
</dbReference>
<dbReference type="KEGG" id="tut:107367242"/>
<dbReference type="InterPro" id="IPR036388">
    <property type="entry name" value="WH-like_DNA-bd_sf"/>
</dbReference>
<dbReference type="PANTHER" id="PTHR13962">
    <property type="entry name" value="FORKHEAD BOX PROTEIN N3-LIKE PROTEIN-RELATED"/>
    <property type="match status" value="1"/>
</dbReference>
<dbReference type="AlphaFoldDB" id="T1KUA1"/>
<dbReference type="InterPro" id="IPR047119">
    <property type="entry name" value="FOXN2/3-like"/>
</dbReference>
<evidence type="ECO:0000256" key="4">
    <source>
        <dbReference type="ARBA" id="ARBA00023163"/>
    </source>
</evidence>
<evidence type="ECO:0000256" key="3">
    <source>
        <dbReference type="ARBA" id="ARBA00023125"/>
    </source>
</evidence>
<accession>T1KUA1</accession>
<evidence type="ECO:0000313" key="8">
    <source>
        <dbReference type="EnsemblMetazoa" id="tetur21g02670.1"/>
    </source>
</evidence>
<evidence type="ECO:0000256" key="2">
    <source>
        <dbReference type="ARBA" id="ARBA00023015"/>
    </source>
</evidence>
<dbReference type="eggNOG" id="KOG2294">
    <property type="taxonomic scope" value="Eukaryota"/>
</dbReference>
<dbReference type="GO" id="GO:0003700">
    <property type="term" value="F:DNA-binding transcription factor activity"/>
    <property type="evidence" value="ECO:0007669"/>
    <property type="project" value="InterPro"/>
</dbReference>
<feature type="DNA-binding region" description="Fork-head" evidence="6">
    <location>
        <begin position="327"/>
        <end position="405"/>
    </location>
</feature>
<organism evidence="8 9">
    <name type="scientific">Tetranychus urticae</name>
    <name type="common">Two-spotted spider mite</name>
    <dbReference type="NCBI Taxonomy" id="32264"/>
    <lineage>
        <taxon>Eukaryota</taxon>
        <taxon>Metazoa</taxon>
        <taxon>Ecdysozoa</taxon>
        <taxon>Arthropoda</taxon>
        <taxon>Chelicerata</taxon>
        <taxon>Arachnida</taxon>
        <taxon>Acari</taxon>
        <taxon>Acariformes</taxon>
        <taxon>Trombidiformes</taxon>
        <taxon>Prostigmata</taxon>
        <taxon>Eleutherengona</taxon>
        <taxon>Raphignathae</taxon>
        <taxon>Tetranychoidea</taxon>
        <taxon>Tetranychidae</taxon>
        <taxon>Tetranychus</taxon>
    </lineage>
</organism>
<feature type="domain" description="Fork-head" evidence="7">
    <location>
        <begin position="327"/>
        <end position="405"/>
    </location>
</feature>
<evidence type="ECO:0000256" key="6">
    <source>
        <dbReference type="PROSITE-ProRule" id="PRU00089"/>
    </source>
</evidence>
<dbReference type="EMBL" id="CAEY01000550">
    <property type="status" value="NOT_ANNOTATED_CDS"/>
    <property type="molecule type" value="Genomic_DNA"/>
</dbReference>
<dbReference type="SMART" id="SM00339">
    <property type="entry name" value="FH"/>
    <property type="match status" value="1"/>
</dbReference>
<proteinExistence type="predicted"/>
<dbReference type="SUPFAM" id="SSF46785">
    <property type="entry name" value="Winged helix' DNA-binding domain"/>
    <property type="match status" value="1"/>
</dbReference>
<keyword evidence="5 6" id="KW-0539">Nucleus</keyword>
<dbReference type="STRING" id="32264.T1KUA1"/>
<gene>
    <name evidence="8" type="primary">107367242</name>
</gene>
<keyword evidence="3 6" id="KW-0238">DNA-binding</keyword>